<gene>
    <name evidence="2" type="ORF">BWP39_04745</name>
</gene>
<evidence type="ECO:0000256" key="1">
    <source>
        <dbReference type="SAM" id="SignalP"/>
    </source>
</evidence>
<feature type="signal peptide" evidence="1">
    <location>
        <begin position="1"/>
        <end position="25"/>
    </location>
</feature>
<comment type="caution">
    <text evidence="2">The sequence shown here is derived from an EMBL/GenBank/DDBJ whole genome shotgun (WGS) entry which is preliminary data.</text>
</comment>
<reference evidence="2 3" key="1">
    <citation type="submission" date="2017-01" db="EMBL/GenBank/DDBJ databases">
        <title>Whole-Genome Shotgun Sequencing of Two beta-Proteobacterial Species in Search of the Bulgecin Biosynthetic Cluster.</title>
        <authorList>
            <person name="Horsman M.E."/>
            <person name="Marous D.R."/>
            <person name="Li R."/>
            <person name="Oliver R.A."/>
            <person name="Byun B."/>
            <person name="Emrich S.J."/>
            <person name="Boggess B."/>
            <person name="Townsend C.A."/>
            <person name="Mobashery S."/>
        </authorList>
    </citation>
    <scope>NUCLEOTIDE SEQUENCE [LARGE SCALE GENOMIC DNA]</scope>
    <source>
        <strain evidence="2 3">ATCC 31363</strain>
    </source>
</reference>
<keyword evidence="1" id="KW-0732">Signal</keyword>
<dbReference type="Proteomes" id="UP000218022">
    <property type="component" value="Unassembled WGS sequence"/>
</dbReference>
<evidence type="ECO:0000313" key="3">
    <source>
        <dbReference type="Proteomes" id="UP000218022"/>
    </source>
</evidence>
<name>A0A2A4F674_9BURK</name>
<feature type="chain" id="PRO_5012291413" evidence="1">
    <location>
        <begin position="26"/>
        <end position="277"/>
    </location>
</feature>
<dbReference type="AlphaFoldDB" id="A0A2A4F674"/>
<accession>A0A2A4F674</accession>
<proteinExistence type="predicted"/>
<evidence type="ECO:0000313" key="2">
    <source>
        <dbReference type="EMBL" id="PCE27819.1"/>
    </source>
</evidence>
<protein>
    <submittedName>
        <fullName evidence="2">Peptidase C39</fullName>
    </submittedName>
</protein>
<sequence>MKRQISQLGFALCATACSLASSAFAAESIGPPPIQDLIPVLDTAPQTIEWQAVDDDVLANQTGKYAGASMISGFVLNLLSQWQLPNGATAIAQGTLAVATNTANQLSATVNTLASVIGGNGGSGNSGANPNAGANGGQSISVNGVSQVTQVAGDRNIGVNSAQIDFSDGALGLLPGGNNAASANASNAAGTIKAGIAFGNGGVTVALQTPAGLATQTIAPNSAQQAGAIAQLLQIAGNNQQVANQLQLHLQTQQMSPAMLQQAGVLQALQNAAIVRR</sequence>
<dbReference type="EMBL" id="MTZV01000002">
    <property type="protein sequence ID" value="PCE27819.1"/>
    <property type="molecule type" value="Genomic_DNA"/>
</dbReference>
<organism evidence="2 3">
    <name type="scientific">Paraburkholderia acidicola</name>
    <dbReference type="NCBI Taxonomy" id="1912599"/>
    <lineage>
        <taxon>Bacteria</taxon>
        <taxon>Pseudomonadati</taxon>
        <taxon>Pseudomonadota</taxon>
        <taxon>Betaproteobacteria</taxon>
        <taxon>Burkholderiales</taxon>
        <taxon>Burkholderiaceae</taxon>
        <taxon>Paraburkholderia</taxon>
    </lineage>
</organism>
<dbReference type="RefSeq" id="WP_096717382.1">
    <property type="nucleotide sequence ID" value="NZ_MTZV01000002.1"/>
</dbReference>